<dbReference type="Pfam" id="PF13229">
    <property type="entry name" value="Beta_helix"/>
    <property type="match status" value="1"/>
</dbReference>
<keyword evidence="2" id="KW-0732">Signal</keyword>
<dbReference type="InterPro" id="IPR011050">
    <property type="entry name" value="Pectin_lyase_fold/virulence"/>
</dbReference>
<feature type="chain" id="PRO_5039063629" evidence="2">
    <location>
        <begin position="22"/>
        <end position="466"/>
    </location>
</feature>
<comment type="caution">
    <text evidence="4">The sequence shown here is derived from an EMBL/GenBank/DDBJ whole genome shotgun (WGS) entry which is preliminary data.</text>
</comment>
<feature type="domain" description="Right handed beta helix" evidence="3">
    <location>
        <begin position="220"/>
        <end position="372"/>
    </location>
</feature>
<dbReference type="SMART" id="SM00710">
    <property type="entry name" value="PbH1"/>
    <property type="match status" value="7"/>
</dbReference>
<accession>A0A9D1CJP5</accession>
<proteinExistence type="predicted"/>
<feature type="signal peptide" evidence="2">
    <location>
        <begin position="1"/>
        <end position="21"/>
    </location>
</feature>
<reference evidence="4" key="2">
    <citation type="journal article" date="2021" name="PeerJ">
        <title>Extensive microbial diversity within the chicken gut microbiome revealed by metagenomics and culture.</title>
        <authorList>
            <person name="Gilroy R."/>
            <person name="Ravi A."/>
            <person name="Getino M."/>
            <person name="Pursley I."/>
            <person name="Horton D.L."/>
            <person name="Alikhan N.F."/>
            <person name="Baker D."/>
            <person name="Gharbi K."/>
            <person name="Hall N."/>
            <person name="Watson M."/>
            <person name="Adriaenssens E.M."/>
            <person name="Foster-Nyarko E."/>
            <person name="Jarju S."/>
            <person name="Secka A."/>
            <person name="Antonio M."/>
            <person name="Oren A."/>
            <person name="Chaudhuri R.R."/>
            <person name="La Ragione R."/>
            <person name="Hildebrand F."/>
            <person name="Pallen M.J."/>
        </authorList>
    </citation>
    <scope>NUCLEOTIDE SEQUENCE</scope>
    <source>
        <strain evidence="4">ChiHile30-977</strain>
    </source>
</reference>
<organism evidence="4 5">
    <name type="scientific">Candidatus Avichristensenella intestinipullorum</name>
    <dbReference type="NCBI Taxonomy" id="2840693"/>
    <lineage>
        <taxon>Bacteria</taxon>
        <taxon>Bacillati</taxon>
        <taxon>Bacillota</taxon>
        <taxon>Clostridia</taxon>
        <taxon>Candidatus Avichristensenella</taxon>
    </lineage>
</organism>
<dbReference type="PANTHER" id="PTHR22990">
    <property type="entry name" value="F-BOX ONLY PROTEIN"/>
    <property type="match status" value="1"/>
</dbReference>
<dbReference type="InterPro" id="IPR039448">
    <property type="entry name" value="Beta_helix"/>
</dbReference>
<evidence type="ECO:0000256" key="1">
    <source>
        <dbReference type="ARBA" id="ARBA00022737"/>
    </source>
</evidence>
<dbReference type="InterPro" id="IPR012334">
    <property type="entry name" value="Pectin_lyas_fold"/>
</dbReference>
<dbReference type="AlphaFoldDB" id="A0A9D1CJP5"/>
<dbReference type="PANTHER" id="PTHR22990:SF15">
    <property type="entry name" value="F-BOX ONLY PROTEIN 10"/>
    <property type="match status" value="1"/>
</dbReference>
<dbReference type="EMBL" id="DVFI01000070">
    <property type="protein sequence ID" value="HIQ62854.1"/>
    <property type="molecule type" value="Genomic_DNA"/>
</dbReference>
<reference evidence="4" key="1">
    <citation type="submission" date="2020-10" db="EMBL/GenBank/DDBJ databases">
        <authorList>
            <person name="Gilroy R."/>
        </authorList>
    </citation>
    <scope>NUCLEOTIDE SEQUENCE</scope>
    <source>
        <strain evidence="4">ChiHile30-977</strain>
    </source>
</reference>
<keyword evidence="1" id="KW-0677">Repeat</keyword>
<dbReference type="InterPro" id="IPR051550">
    <property type="entry name" value="SCF-Subunits/Alg-Epimerases"/>
</dbReference>
<evidence type="ECO:0000256" key="2">
    <source>
        <dbReference type="SAM" id="SignalP"/>
    </source>
</evidence>
<dbReference type="SUPFAM" id="SSF51126">
    <property type="entry name" value="Pectin lyase-like"/>
    <property type="match status" value="2"/>
</dbReference>
<evidence type="ECO:0000259" key="3">
    <source>
        <dbReference type="Pfam" id="PF13229"/>
    </source>
</evidence>
<dbReference type="InterPro" id="IPR006626">
    <property type="entry name" value="PbH1"/>
</dbReference>
<sequence>MKKLVGMLFALALLCCAAAHADELTVGPGGFASLSEAIAQAQPGDTVRLCAGVYTEDTQTYPVVIDKPLTLVGEEGAVLESPPFTPLLHVAAPDVTVENIDFRLLRYGIVGLADWLTVKDCTFTLYDDTYRVSSCGIWLAGARNAILTGNRFTGCSVCLAGPPISESSQGKPVLTGLFEVGEDTAFFTSHTMEDNLVNEKPLYYFAGANGLTVPSDAGEIIVADSRDVVVADADVSDCSMGLIVAYCDNVTVERVTADRCGVFGTYFAYVNGAVMTDTSATNTNHALDFRASKDLLLENCRAIDCDQGIFFSYVDDSRILRCEAAGTGQGFFFAAGNHNTMSECLVTNCENGVNVQKENDMFLLNCTLTGNTVCALRLDVSPSIVVDNAFADNWVDVMAYGDAEVTLANNTLAGSGSCALYLRDIPYCRILSNRFENSLGSSIQCHGDMGGTVLDDNALDKPLETF</sequence>
<evidence type="ECO:0000313" key="5">
    <source>
        <dbReference type="Proteomes" id="UP000886819"/>
    </source>
</evidence>
<name>A0A9D1CJP5_9FIRM</name>
<evidence type="ECO:0000313" key="4">
    <source>
        <dbReference type="EMBL" id="HIQ62854.1"/>
    </source>
</evidence>
<dbReference type="Proteomes" id="UP000886819">
    <property type="component" value="Unassembled WGS sequence"/>
</dbReference>
<dbReference type="Gene3D" id="2.160.20.10">
    <property type="entry name" value="Single-stranded right-handed beta-helix, Pectin lyase-like"/>
    <property type="match status" value="3"/>
</dbReference>
<gene>
    <name evidence="4" type="ORF">IAA66_04605</name>
</gene>
<protein>
    <submittedName>
        <fullName evidence="4">Right-handed parallel beta-helix repeat-containing protein</fullName>
    </submittedName>
</protein>